<evidence type="ECO:0008006" key="10">
    <source>
        <dbReference type="Google" id="ProtNLM"/>
    </source>
</evidence>
<dbReference type="GO" id="GO:0051607">
    <property type="term" value="P:defense response to virus"/>
    <property type="evidence" value="ECO:0007669"/>
    <property type="project" value="TreeGrafter"/>
</dbReference>
<evidence type="ECO:0000256" key="3">
    <source>
        <dbReference type="ARBA" id="ARBA00022806"/>
    </source>
</evidence>
<dbReference type="Proteomes" id="UP000551758">
    <property type="component" value="Unassembled WGS sequence"/>
</dbReference>
<evidence type="ECO:0000313" key="8">
    <source>
        <dbReference type="EMBL" id="KAF5923475.1"/>
    </source>
</evidence>
<dbReference type="InterPro" id="IPR001650">
    <property type="entry name" value="Helicase_C-like"/>
</dbReference>
<dbReference type="GO" id="GO:0005524">
    <property type="term" value="F:ATP binding"/>
    <property type="evidence" value="ECO:0007669"/>
    <property type="project" value="UniProtKB-KW"/>
</dbReference>
<dbReference type="SUPFAM" id="SSF52540">
    <property type="entry name" value="P-loop containing nucleoside triphosphate hydrolases"/>
    <property type="match status" value="2"/>
</dbReference>
<keyword evidence="5" id="KW-1133">Transmembrane helix</keyword>
<dbReference type="PANTHER" id="PTHR44533">
    <property type="entry name" value="DEAD/H RNA HELICASE, PUTATIVE-RELATED"/>
    <property type="match status" value="1"/>
</dbReference>
<keyword evidence="9" id="KW-1185">Reference proteome</keyword>
<dbReference type="Pfam" id="PF00271">
    <property type="entry name" value="Helicase_C"/>
    <property type="match status" value="1"/>
</dbReference>
<feature type="domain" description="Helicase ATP-binding" evidence="6">
    <location>
        <begin position="604"/>
        <end position="742"/>
    </location>
</feature>
<dbReference type="PROSITE" id="PS51194">
    <property type="entry name" value="HELICASE_CTER"/>
    <property type="match status" value="1"/>
</dbReference>
<feature type="transmembrane region" description="Helical" evidence="5">
    <location>
        <begin position="1322"/>
        <end position="1344"/>
    </location>
</feature>
<evidence type="ECO:0000256" key="5">
    <source>
        <dbReference type="SAM" id="Phobius"/>
    </source>
</evidence>
<evidence type="ECO:0000259" key="6">
    <source>
        <dbReference type="PROSITE" id="PS51192"/>
    </source>
</evidence>
<dbReference type="Pfam" id="PF00270">
    <property type="entry name" value="DEAD"/>
    <property type="match status" value="1"/>
</dbReference>
<evidence type="ECO:0000256" key="4">
    <source>
        <dbReference type="ARBA" id="ARBA00022840"/>
    </source>
</evidence>
<accession>A0A7J7F612</accession>
<organism evidence="8 9">
    <name type="scientific">Diceros bicornis minor</name>
    <name type="common">South-central black rhinoceros</name>
    <dbReference type="NCBI Taxonomy" id="77932"/>
    <lineage>
        <taxon>Eukaryota</taxon>
        <taxon>Metazoa</taxon>
        <taxon>Chordata</taxon>
        <taxon>Craniata</taxon>
        <taxon>Vertebrata</taxon>
        <taxon>Euteleostomi</taxon>
        <taxon>Mammalia</taxon>
        <taxon>Eutheria</taxon>
        <taxon>Laurasiatheria</taxon>
        <taxon>Perissodactyla</taxon>
        <taxon>Rhinocerotidae</taxon>
        <taxon>Diceros</taxon>
    </lineage>
</organism>
<keyword evidence="5" id="KW-0472">Membrane</keyword>
<keyword evidence="2" id="KW-0378">Hydrolase</keyword>
<dbReference type="InterPro" id="IPR014001">
    <property type="entry name" value="Helicase_ATP-bd"/>
</dbReference>
<proteinExistence type="predicted"/>
<dbReference type="GO" id="GO:0003725">
    <property type="term" value="F:double-stranded RNA binding"/>
    <property type="evidence" value="ECO:0007669"/>
    <property type="project" value="TreeGrafter"/>
</dbReference>
<keyword evidence="4" id="KW-0067">ATP-binding</keyword>
<evidence type="ECO:0000259" key="7">
    <source>
        <dbReference type="PROSITE" id="PS51194"/>
    </source>
</evidence>
<evidence type="ECO:0000313" key="9">
    <source>
        <dbReference type="Proteomes" id="UP000551758"/>
    </source>
</evidence>
<sequence>ACETISLLKQLWPEGSDIRRVLCVTSCSLSLRMYRHFLENRKKTTSGQKTNIQQVKSNCLTLQEMEDLCRLHCLSVVFLLHLSLSQRACTRFITSHWINDIQTCLKMKKWCDYFILSNINIFEFWNLNLIHLSDLSDENLLKNIAFYFENENIQGLHLNLGNVIMKDYEHLWNTVSKLVREFDVGKPFPVRATKFPFLKKSPSPIKDTSKEKMPNLGFIPMSCEVVDKFAGDILKDLPFLKSNDPIVTSLVKQKEFDELVHWHSHRPLSDDYDRTKCQFDEKSRDPYYLKSVQKYHVFQRFYGNSLELVSSKVIVMQATKPKKNFGEPKSKKTRETKAEIITRENKKRLLAKEEQKEEQKWNAMSLSVEEEVKENLTSGIKKLEDFLKSCKSNSVKFQIEMVGLNACLKAWKEHCQGETTKDLSIAVQVMKRIHSLIDNYPELLQEADQQFIARCLKYLGFDELSSSLYPTQVAGDDIKKKKKNKYSVGIGPVRFQLQYMGHYLIRNERKDPDPRVQHFVPDTWQRELLDVVDNNESAVIVAPTLRSINVVHMLSQVSQREPVSVFRAEVYKEGIIKLSTLMAGHIFIQFLLFSKVSPALVNQVAATVYNRFTKNLPNGEALCGVFTRDYRHDALNCQNDTLTFSDEWDTHRNFKNVLQIEYLVLMPACFEILLLAPHRQQWVKRIRYVIFDEVHCLGGELGGEIWEHLLVMIRCPFLALSATISNPEHLTEWLQSVKRYWKQADNKMGKNIASKRNAGSCANSHHDYRQMKQSYKSLQVRSFGISCSSYLVLYGERYNDLEKHKLRNTLGYYFIEKYGFPSDLTLSPRETIQLYDSMFQSWESWPRAQVCSTVFPLKSSSILLDELCPEEFIHFENKIVIKKLDARKYEESLKAELTSWVKNGNAKENFKLNMKSRTICVLNLNLGVLICIFFDGSLQNFIIYFHNNFLKPQKYRLDNYENILAKSSNSFLYYTELKTIFYSFLQAKMVLKNLSPDSVFSSENMIEMFPLLVEKLRKMEKLPALFFLQAFFSFVFRFKLGAVEGSAKSASNFLEKKQESKRPPKAEKEANVMANKLRKVKKSIEKQKIIDEKSQKKPRKMDQSLIHEAEHNNLLKILEKNLEIPQDCTYADQKAMDIEALQMVFDRVKFARKGAELIALAKRGIGYHHRSLTAKEKQLVEILFRKGFIRVVTATGTLALGINMPCKSVVFAQNSIFLDALSYRQMSGRAGRRGQDLLGDVYFFDIPLPKIEKLIKSNVPELRGRFPFSITLVLRLMLLASKGDDPEDAMAKVPCLTMSEVELSLLAWLWSEQPERYKLLNWIYVYYWIIWQYVAFVMILFYMFCFVKERICHVLSVLKHSLLSFKRPRAMEMLKLYFLFSLQFLVKEGYLNQKGSPTGFAGLVSHLHYHEPSNLVFVSFLVRGLFHNLCQPTRKGSKRFSQDVMEKLVLVLANLFGRRYFPAKFQDTAVKFYQSKKSQYLFSYKEGHHKKNTIKDGFEWRPPVSLSLLFNQRLLKICALPDRVFLEDLPEDFNAALHEYNMQVTKDFASFLLIVSRLADMKQEYQLPLSKIDFTGKECEDSQLVSHLMNCKEGRVAISPFVCLSGNSDGDLLQPATPNHVVTTKHNVRNHKLSLHINNKLKRVVFLQVILRTMGIDHTQAPVLRSQMFDNQGRRMPLNAYALDFYKHGSLIGLVQDNRMNEGEAYVSLKDFALTIQSISVSLRELCENEEDNVVLAFEQLSDTFFKKLNKV</sequence>
<keyword evidence="3" id="KW-0347">Helicase</keyword>
<dbReference type="GO" id="GO:0003727">
    <property type="term" value="F:single-stranded RNA binding"/>
    <property type="evidence" value="ECO:0007669"/>
    <property type="project" value="TreeGrafter"/>
</dbReference>
<dbReference type="SMART" id="SM00490">
    <property type="entry name" value="HELICc"/>
    <property type="match status" value="1"/>
</dbReference>
<dbReference type="CDD" id="cd18795">
    <property type="entry name" value="SF2_C_Ski2"/>
    <property type="match status" value="1"/>
</dbReference>
<dbReference type="GO" id="GO:0005737">
    <property type="term" value="C:cytoplasm"/>
    <property type="evidence" value="ECO:0007669"/>
    <property type="project" value="TreeGrafter"/>
</dbReference>
<dbReference type="InterPro" id="IPR011545">
    <property type="entry name" value="DEAD/DEAH_box_helicase_dom"/>
</dbReference>
<evidence type="ECO:0000256" key="1">
    <source>
        <dbReference type="ARBA" id="ARBA00022741"/>
    </source>
</evidence>
<gene>
    <name evidence="8" type="ORF">HPG69_006646</name>
</gene>
<dbReference type="InterPro" id="IPR052431">
    <property type="entry name" value="SKI2_subfamily_helicases"/>
</dbReference>
<dbReference type="PANTHER" id="PTHR44533:SF3">
    <property type="entry name" value="ATP-DEPENDENT RNA HELICASE DDX60-RELATED"/>
    <property type="match status" value="1"/>
</dbReference>
<dbReference type="Pfam" id="PF26076">
    <property type="entry name" value="WHD_DDX60"/>
    <property type="match status" value="1"/>
</dbReference>
<dbReference type="GO" id="GO:0004386">
    <property type="term" value="F:helicase activity"/>
    <property type="evidence" value="ECO:0007669"/>
    <property type="project" value="UniProtKB-KW"/>
</dbReference>
<dbReference type="EMBL" id="JACDTQ010001259">
    <property type="protein sequence ID" value="KAF5923475.1"/>
    <property type="molecule type" value="Genomic_DNA"/>
</dbReference>
<keyword evidence="1" id="KW-0547">Nucleotide-binding</keyword>
<keyword evidence="5" id="KW-0812">Transmembrane</keyword>
<evidence type="ECO:0000256" key="2">
    <source>
        <dbReference type="ARBA" id="ARBA00022801"/>
    </source>
</evidence>
<dbReference type="Gene3D" id="3.40.50.300">
    <property type="entry name" value="P-loop containing nucleotide triphosphate hydrolases"/>
    <property type="match status" value="2"/>
</dbReference>
<comment type="caution">
    <text evidence="8">The sequence shown here is derived from an EMBL/GenBank/DDBJ whole genome shotgun (WGS) entry which is preliminary data.</text>
</comment>
<feature type="domain" description="Helicase C-terminal" evidence="7">
    <location>
        <begin position="1133"/>
        <end position="1274"/>
    </location>
</feature>
<dbReference type="InterPro" id="IPR059032">
    <property type="entry name" value="WHD_DDX60"/>
</dbReference>
<protein>
    <recommendedName>
        <fullName evidence="10">DExD/H-box helicase 60</fullName>
    </recommendedName>
</protein>
<reference evidence="8 9" key="1">
    <citation type="journal article" date="2020" name="Mol. Biol. Evol.">
        <title>Interspecific Gene Flow and the Evolution of Specialization in Black and White Rhinoceros.</title>
        <authorList>
            <person name="Moodley Y."/>
            <person name="Westbury M.V."/>
            <person name="Russo I.M."/>
            <person name="Gopalakrishnan S."/>
            <person name="Rakotoarivelo A."/>
            <person name="Olsen R.A."/>
            <person name="Prost S."/>
            <person name="Tunstall T."/>
            <person name="Ryder O.A."/>
            <person name="Dalen L."/>
            <person name="Bruford M.W."/>
        </authorList>
    </citation>
    <scope>NUCLEOTIDE SEQUENCE [LARGE SCALE GENOMIC DNA]</scope>
    <source>
        <strain evidence="8">SBR-YM</strain>
        <tissue evidence="8">Skin</tissue>
    </source>
</reference>
<name>A0A7J7F612_DICBM</name>
<dbReference type="GO" id="GO:0016787">
    <property type="term" value="F:hydrolase activity"/>
    <property type="evidence" value="ECO:0007669"/>
    <property type="project" value="UniProtKB-KW"/>
</dbReference>
<dbReference type="InterPro" id="IPR027417">
    <property type="entry name" value="P-loop_NTPase"/>
</dbReference>
<dbReference type="Pfam" id="PF26167">
    <property type="entry name" value="TPR_DDX60"/>
    <property type="match status" value="1"/>
</dbReference>
<feature type="non-terminal residue" evidence="8">
    <location>
        <position position="1752"/>
    </location>
</feature>
<dbReference type="PROSITE" id="PS51192">
    <property type="entry name" value="HELICASE_ATP_BIND_1"/>
    <property type="match status" value="1"/>
</dbReference>